<dbReference type="GO" id="GO:0005840">
    <property type="term" value="C:ribosome"/>
    <property type="evidence" value="ECO:0007669"/>
    <property type="project" value="UniProtKB-KW"/>
</dbReference>
<dbReference type="InterPro" id="IPR000630">
    <property type="entry name" value="Ribosomal_uS8"/>
</dbReference>
<dbReference type="RefSeq" id="WP_015589748.1">
    <property type="nucleotide sequence ID" value="NC_021169.1"/>
</dbReference>
<keyword evidence="9" id="KW-1185">Reference proteome</keyword>
<dbReference type="eggNOG" id="arCOG04091">
    <property type="taxonomic scope" value="Archaea"/>
</dbReference>
<dbReference type="HAMAP" id="MF_01302_A">
    <property type="entry name" value="Ribosomal_uS8_A"/>
    <property type="match status" value="1"/>
</dbReference>
<comment type="function">
    <text evidence="6">One of the primary rRNA binding proteins, it binds directly to 16S rRNA central domain where it helps coordinate assembly of the platform of the 30S subunit.</text>
</comment>
<dbReference type="AlphaFoldDB" id="N0B952"/>
<dbReference type="Pfam" id="PF00410">
    <property type="entry name" value="Ribosomal_S8"/>
    <property type="match status" value="1"/>
</dbReference>
<evidence type="ECO:0000256" key="1">
    <source>
        <dbReference type="ARBA" id="ARBA00006471"/>
    </source>
</evidence>
<organism evidence="8 9">
    <name type="scientific">Archaeoglobus sulfaticallidus PM70-1</name>
    <dbReference type="NCBI Taxonomy" id="387631"/>
    <lineage>
        <taxon>Archaea</taxon>
        <taxon>Methanobacteriati</taxon>
        <taxon>Methanobacteriota</taxon>
        <taxon>Archaeoglobi</taxon>
        <taxon>Archaeoglobales</taxon>
        <taxon>Archaeoglobaceae</taxon>
        <taxon>Archaeoglobus</taxon>
    </lineage>
</organism>
<keyword evidence="5 6" id="KW-0687">Ribonucleoprotein</keyword>
<dbReference type="HOGENOM" id="CLU_098428_1_1_2"/>
<evidence type="ECO:0000256" key="5">
    <source>
        <dbReference type="ARBA" id="ARBA00023274"/>
    </source>
</evidence>
<dbReference type="Gene3D" id="3.30.1490.10">
    <property type="match status" value="1"/>
</dbReference>
<name>N0B952_9EURY</name>
<evidence type="ECO:0000313" key="9">
    <source>
        <dbReference type="Proteomes" id="UP000013307"/>
    </source>
</evidence>
<sequence>MSLSDTLSNTMIAIKNAEKAGYDVCEVRPASKLVGNVLKVFKDYGYIKEFEYIDDHKGGAFRITLTKRINDCGAIRPRMSAKKTEYEKFEKRFLPGKDFGILVVSTVKGVMSQREAREKGLGGVLLAYVY</sequence>
<keyword evidence="2 6" id="KW-0699">rRNA-binding</keyword>
<dbReference type="GO" id="GO:1990904">
    <property type="term" value="C:ribonucleoprotein complex"/>
    <property type="evidence" value="ECO:0007669"/>
    <property type="project" value="UniProtKB-KW"/>
</dbReference>
<evidence type="ECO:0000256" key="3">
    <source>
        <dbReference type="ARBA" id="ARBA00022884"/>
    </source>
</evidence>
<evidence type="ECO:0000256" key="7">
    <source>
        <dbReference type="RuleBase" id="RU003660"/>
    </source>
</evidence>
<dbReference type="PANTHER" id="PTHR11758">
    <property type="entry name" value="40S RIBOSOMAL PROTEIN S15A"/>
    <property type="match status" value="1"/>
</dbReference>
<dbReference type="NCBIfam" id="NF003115">
    <property type="entry name" value="PRK04034.1"/>
    <property type="match status" value="1"/>
</dbReference>
<reference evidence="8 9" key="1">
    <citation type="journal article" date="2013" name="Genome Announc.">
        <title>Complete Genome Sequence of the Thermophilic and Facultatively Chemolithoautotrophic Sulfate Reducer Archaeoglobus sulfaticallidus Strain PM70-1T.</title>
        <authorList>
            <person name="Stokke R."/>
            <person name="Hocking W.P."/>
            <person name="Steinsbu B.O."/>
            <person name="Steen I.H."/>
        </authorList>
    </citation>
    <scope>NUCLEOTIDE SEQUENCE [LARGE SCALE GENOMIC DNA]</scope>
    <source>
        <strain evidence="8">PM70-1</strain>
    </source>
</reference>
<evidence type="ECO:0000256" key="4">
    <source>
        <dbReference type="ARBA" id="ARBA00022980"/>
    </source>
</evidence>
<dbReference type="OrthoDB" id="5670at2157"/>
<dbReference type="Gene3D" id="3.30.1370.30">
    <property type="match status" value="1"/>
</dbReference>
<keyword evidence="4 6" id="KW-0689">Ribosomal protein</keyword>
<evidence type="ECO:0000256" key="6">
    <source>
        <dbReference type="HAMAP-Rule" id="MF_01302"/>
    </source>
</evidence>
<dbReference type="PROSITE" id="PS00053">
    <property type="entry name" value="RIBOSOMAL_S8"/>
    <property type="match status" value="1"/>
</dbReference>
<gene>
    <name evidence="6" type="primary">rps8</name>
    <name evidence="8" type="ORF">Asulf_00113</name>
</gene>
<dbReference type="STRING" id="387631.Asulf_00113"/>
<comment type="subunit">
    <text evidence="6">Part of the 30S ribosomal subunit.</text>
</comment>
<protein>
    <recommendedName>
        <fullName evidence="6">Small ribosomal subunit protein uS8</fullName>
    </recommendedName>
</protein>
<dbReference type="GeneID" id="15391759"/>
<comment type="similarity">
    <text evidence="1 6 7">Belongs to the universal ribosomal protein uS8 family.</text>
</comment>
<dbReference type="KEGG" id="ast:Asulf_00113"/>
<dbReference type="GO" id="GO:0006412">
    <property type="term" value="P:translation"/>
    <property type="evidence" value="ECO:0007669"/>
    <property type="project" value="UniProtKB-UniRule"/>
</dbReference>
<dbReference type="EMBL" id="CP005290">
    <property type="protein sequence ID" value="AGK60149.1"/>
    <property type="molecule type" value="Genomic_DNA"/>
</dbReference>
<evidence type="ECO:0000256" key="2">
    <source>
        <dbReference type="ARBA" id="ARBA00022730"/>
    </source>
</evidence>
<proteinExistence type="inferred from homology"/>
<evidence type="ECO:0000313" key="8">
    <source>
        <dbReference type="EMBL" id="AGK60149.1"/>
    </source>
</evidence>
<dbReference type="InterPro" id="IPR035987">
    <property type="entry name" value="Ribosomal_uS8_sf"/>
</dbReference>
<dbReference type="GO" id="GO:0019843">
    <property type="term" value="F:rRNA binding"/>
    <property type="evidence" value="ECO:0007669"/>
    <property type="project" value="UniProtKB-UniRule"/>
</dbReference>
<dbReference type="Proteomes" id="UP000013307">
    <property type="component" value="Chromosome"/>
</dbReference>
<keyword evidence="3 6" id="KW-0694">RNA-binding</keyword>
<dbReference type="SUPFAM" id="SSF56047">
    <property type="entry name" value="Ribosomal protein S8"/>
    <property type="match status" value="1"/>
</dbReference>
<accession>N0B952</accession>
<dbReference type="GO" id="GO:0003735">
    <property type="term" value="F:structural constituent of ribosome"/>
    <property type="evidence" value="ECO:0007669"/>
    <property type="project" value="InterPro"/>
</dbReference>
<dbReference type="InterPro" id="IPR047863">
    <property type="entry name" value="Ribosomal_uS8_CS"/>
</dbReference>